<dbReference type="EMBL" id="CP048209">
    <property type="protein sequence ID" value="QHT61673.1"/>
    <property type="molecule type" value="Genomic_DNA"/>
</dbReference>
<organism evidence="2 3">
    <name type="scientific">Paenibacillus lycopersici</name>
    <dbReference type="NCBI Taxonomy" id="2704462"/>
    <lineage>
        <taxon>Bacteria</taxon>
        <taxon>Bacillati</taxon>
        <taxon>Bacillota</taxon>
        <taxon>Bacilli</taxon>
        <taxon>Bacillales</taxon>
        <taxon>Paenibacillaceae</taxon>
        <taxon>Paenibacillus</taxon>
    </lineage>
</organism>
<keyword evidence="2" id="KW-0378">Hydrolase</keyword>
<feature type="transmembrane region" description="Helical" evidence="1">
    <location>
        <begin position="98"/>
        <end position="116"/>
    </location>
</feature>
<dbReference type="RefSeq" id="WP_162358112.1">
    <property type="nucleotide sequence ID" value="NZ_CP048209.1"/>
</dbReference>
<dbReference type="AlphaFoldDB" id="A0A6C0G1B7"/>
<feature type="transmembrane region" description="Helical" evidence="1">
    <location>
        <begin position="128"/>
        <end position="154"/>
    </location>
</feature>
<name>A0A6C0G1B7_9BACL</name>
<protein>
    <submittedName>
        <fullName evidence="2">Metal-dependent hydrolase</fullName>
    </submittedName>
</protein>
<dbReference type="Pfam" id="PF04307">
    <property type="entry name" value="YdjM"/>
    <property type="match status" value="1"/>
</dbReference>
<dbReference type="InterPro" id="IPR053170">
    <property type="entry name" value="Transcription_regulator"/>
</dbReference>
<feature type="transmembrane region" description="Helical" evidence="1">
    <location>
        <begin position="160"/>
        <end position="179"/>
    </location>
</feature>
<dbReference type="GO" id="GO:0016787">
    <property type="term" value="F:hydrolase activity"/>
    <property type="evidence" value="ECO:0007669"/>
    <property type="project" value="UniProtKB-KW"/>
</dbReference>
<accession>A0A6C0G1B7</accession>
<evidence type="ECO:0000256" key="1">
    <source>
        <dbReference type="SAM" id="Phobius"/>
    </source>
</evidence>
<keyword evidence="1" id="KW-0812">Transmembrane</keyword>
<proteinExistence type="predicted"/>
<reference evidence="2 3" key="1">
    <citation type="submission" date="2020-01" db="EMBL/GenBank/DDBJ databases">
        <title>Paenibacillus sp. nov., isolated from tomato rhizosphere.</title>
        <authorList>
            <person name="Weon H.-Y."/>
            <person name="Lee S.A."/>
        </authorList>
    </citation>
    <scope>NUCLEOTIDE SEQUENCE [LARGE SCALE GENOMIC DNA]</scope>
    <source>
        <strain evidence="2 3">12200R-189</strain>
    </source>
</reference>
<dbReference type="PANTHER" id="PTHR40031:SF1">
    <property type="entry name" value="MEMBRANE-BOUND METAL-DEPENDENT HYDROLASE"/>
    <property type="match status" value="1"/>
</dbReference>
<gene>
    <name evidence="2" type="ORF">GXP70_17980</name>
</gene>
<keyword evidence="1" id="KW-1133">Transmembrane helix</keyword>
<sequence length="324" mass="36627">MDTGSHLLFGATLAGLALADPAVAAHAELQHAVLAAALLGSHAPDFDSVMRLRGPYAYIRNHRGITHSLPAPLVWAPLLGLPIAWLFGAQAWSGTVMLWTFIAVCFHIILDLFNAYGVQCLRPFTRKWLHLDALCLFDPYLFAAHGMAVLLWLFDYSRATAVFEFVYAMTGAYLLWRLVVHRKVLAKLCAYYRTEASQVTMLPTFLGTAWQFVIDRGDEYMTGYYQFGRVNEAAYLPKAKPDSLTEAAKATMASEGVRAFHRFSDRIHVNVQDLVDGYLVTWSDVRFWHHRRMPFSAAVTLDRNLNVLSDRLAWNKKSWEPPFV</sequence>
<dbReference type="InterPro" id="IPR007404">
    <property type="entry name" value="YdjM-like"/>
</dbReference>
<dbReference type="KEGG" id="plyc:GXP70_17980"/>
<dbReference type="PANTHER" id="PTHR40031">
    <property type="entry name" value="HYPOTHETICAL MEMBRANE SPANNING PROTEIN"/>
    <property type="match status" value="1"/>
</dbReference>
<feature type="transmembrane region" description="Helical" evidence="1">
    <location>
        <begin position="73"/>
        <end position="92"/>
    </location>
</feature>
<evidence type="ECO:0000313" key="2">
    <source>
        <dbReference type="EMBL" id="QHT61673.1"/>
    </source>
</evidence>
<keyword evidence="3" id="KW-1185">Reference proteome</keyword>
<dbReference type="Proteomes" id="UP000476064">
    <property type="component" value="Chromosome"/>
</dbReference>
<evidence type="ECO:0000313" key="3">
    <source>
        <dbReference type="Proteomes" id="UP000476064"/>
    </source>
</evidence>
<keyword evidence="1" id="KW-0472">Membrane</keyword>